<dbReference type="STRING" id="3821.A0A151T3L1"/>
<dbReference type="PANTHER" id="PTHR47931">
    <property type="entry name" value="OS01G0228400 PROTEIN"/>
    <property type="match status" value="1"/>
</dbReference>
<evidence type="ECO:0000256" key="5">
    <source>
        <dbReference type="ARBA" id="ARBA00022989"/>
    </source>
</evidence>
<feature type="repeat" description="PPR" evidence="7">
    <location>
        <begin position="165"/>
        <end position="199"/>
    </location>
</feature>
<evidence type="ECO:0000256" key="4">
    <source>
        <dbReference type="ARBA" id="ARBA00022737"/>
    </source>
</evidence>
<organism evidence="8 9">
    <name type="scientific">Cajanus cajan</name>
    <name type="common">Pigeon pea</name>
    <name type="synonym">Cajanus indicus</name>
    <dbReference type="NCBI Taxonomy" id="3821"/>
    <lineage>
        <taxon>Eukaryota</taxon>
        <taxon>Viridiplantae</taxon>
        <taxon>Streptophyta</taxon>
        <taxon>Embryophyta</taxon>
        <taxon>Tracheophyta</taxon>
        <taxon>Spermatophyta</taxon>
        <taxon>Magnoliopsida</taxon>
        <taxon>eudicotyledons</taxon>
        <taxon>Gunneridae</taxon>
        <taxon>Pentapetalae</taxon>
        <taxon>rosids</taxon>
        <taxon>fabids</taxon>
        <taxon>Fabales</taxon>
        <taxon>Fabaceae</taxon>
        <taxon>Papilionoideae</taxon>
        <taxon>50 kb inversion clade</taxon>
        <taxon>NPAAA clade</taxon>
        <taxon>indigoferoid/millettioid clade</taxon>
        <taxon>Phaseoleae</taxon>
        <taxon>Cajanus</taxon>
    </lineage>
</organism>
<protein>
    <submittedName>
        <fullName evidence="8">Pentatricopeptide repeat-containing protein At5g21222 family</fullName>
    </submittedName>
</protein>
<dbReference type="PANTHER" id="PTHR47931:SF2">
    <property type="entry name" value="OS01G0228400 PROTEIN"/>
    <property type="match status" value="1"/>
</dbReference>
<dbReference type="NCBIfam" id="TIGR00756">
    <property type="entry name" value="PPR"/>
    <property type="match status" value="4"/>
</dbReference>
<dbReference type="GO" id="GO:0016020">
    <property type="term" value="C:membrane"/>
    <property type="evidence" value="ECO:0007669"/>
    <property type="project" value="UniProtKB-SubCell"/>
</dbReference>
<feature type="repeat" description="PPR" evidence="7">
    <location>
        <begin position="63"/>
        <end position="97"/>
    </location>
</feature>
<keyword evidence="5" id="KW-1133">Transmembrane helix</keyword>
<dbReference type="InterPro" id="IPR007248">
    <property type="entry name" value="Mpv17_PMP22"/>
</dbReference>
<dbReference type="InterPro" id="IPR002885">
    <property type="entry name" value="PPR_rpt"/>
</dbReference>
<dbReference type="Gene3D" id="1.25.40.10">
    <property type="entry name" value="Tetratricopeptide repeat domain"/>
    <property type="match status" value="2"/>
</dbReference>
<evidence type="ECO:0000256" key="7">
    <source>
        <dbReference type="PROSITE-ProRule" id="PRU00708"/>
    </source>
</evidence>
<dbReference type="Proteomes" id="UP000075243">
    <property type="component" value="Chromosome 8"/>
</dbReference>
<comment type="similarity">
    <text evidence="2">Belongs to the peroxisomal membrane protein PXMP2/4 family.</text>
</comment>
<sequence>MNTLIGKGKPHEAQAIFNNLTEEGHRPTIITYTTLVAALTRQKRFKSIPALLSKVADNGMKPDSILLNAMINAFSDSGKVDEAMKIFHKMKEYECKPTTSTYNTLIKGFGIAGRPHESMKLLELMGLQPDVVTYNTMARAYAQNGETDKAERLILKMQYNKLKPNERTCGIIISGYCKEANMTEALRFLYRMKELGVHPNPVVFNSLIKGYLDITDTKGVDEDSDAKFMVNWNRMAVTSMFGFGFVGPVGHFWYEGLDKFIRLRLGLMPKSVRSVATKVAMDGIIFGPFHLLVFFTYMGLCAGKNLPQVKEDLKRNYVPALVLEGGVWPVVQVFNFWYVPVKYQLLYVNLFCLLDSAFLSWLEQQKDAPWKKWFPSFHSTNEKGGKC</sequence>
<dbReference type="AlphaFoldDB" id="A0A151T3L1"/>
<evidence type="ECO:0000256" key="6">
    <source>
        <dbReference type="ARBA" id="ARBA00023136"/>
    </source>
</evidence>
<dbReference type="SUPFAM" id="SSF81901">
    <property type="entry name" value="HCP-like"/>
    <property type="match status" value="1"/>
</dbReference>
<accession>A0A151T3L1</accession>
<comment type="subcellular location">
    <subcellularLocation>
        <location evidence="1">Membrane</location>
        <topology evidence="1">Multi-pass membrane protein</topology>
    </subcellularLocation>
</comment>
<reference evidence="8 9" key="1">
    <citation type="journal article" date="2012" name="Nat. Biotechnol.">
        <title>Draft genome sequence of pigeonpea (Cajanus cajan), an orphan legume crop of resource-poor farmers.</title>
        <authorList>
            <person name="Varshney R.K."/>
            <person name="Chen W."/>
            <person name="Li Y."/>
            <person name="Bharti A.K."/>
            <person name="Saxena R.K."/>
            <person name="Schlueter J.A."/>
            <person name="Donoghue M.T."/>
            <person name="Azam S."/>
            <person name="Fan G."/>
            <person name="Whaley A.M."/>
            <person name="Farmer A.D."/>
            <person name="Sheridan J."/>
            <person name="Iwata A."/>
            <person name="Tuteja R."/>
            <person name="Penmetsa R.V."/>
            <person name="Wu W."/>
            <person name="Upadhyaya H.D."/>
            <person name="Yang S.P."/>
            <person name="Shah T."/>
            <person name="Saxena K.B."/>
            <person name="Michael T."/>
            <person name="McCombie W.R."/>
            <person name="Yang B."/>
            <person name="Zhang G."/>
            <person name="Yang H."/>
            <person name="Wang J."/>
            <person name="Spillane C."/>
            <person name="Cook D.R."/>
            <person name="May G.D."/>
            <person name="Xu X."/>
            <person name="Jackson S.A."/>
        </authorList>
    </citation>
    <scope>NUCLEOTIDE SEQUENCE [LARGE SCALE GENOMIC DNA]</scope>
    <source>
        <strain evidence="9">cv. Asha</strain>
    </source>
</reference>
<feature type="repeat" description="PPR" evidence="7">
    <location>
        <begin position="98"/>
        <end position="128"/>
    </location>
</feature>
<gene>
    <name evidence="8" type="ORF">KK1_016117</name>
</gene>
<evidence type="ECO:0000256" key="2">
    <source>
        <dbReference type="ARBA" id="ARBA00006824"/>
    </source>
</evidence>
<dbReference type="EMBL" id="CM003610">
    <property type="protein sequence ID" value="KYP61620.1"/>
    <property type="molecule type" value="Genomic_DNA"/>
</dbReference>
<evidence type="ECO:0000256" key="3">
    <source>
        <dbReference type="ARBA" id="ARBA00022692"/>
    </source>
</evidence>
<keyword evidence="4" id="KW-0677">Repeat</keyword>
<dbReference type="InterPro" id="IPR011990">
    <property type="entry name" value="TPR-like_helical_dom_sf"/>
</dbReference>
<name>A0A151T3L1_CAJCA</name>
<keyword evidence="6" id="KW-0472">Membrane</keyword>
<dbReference type="PROSITE" id="PS51375">
    <property type="entry name" value="PPR"/>
    <property type="match status" value="5"/>
</dbReference>
<dbReference type="Pfam" id="PF13041">
    <property type="entry name" value="PPR_2"/>
    <property type="match status" value="2"/>
</dbReference>
<dbReference type="Pfam" id="PF04117">
    <property type="entry name" value="Mpv17_PMP22"/>
    <property type="match status" value="1"/>
</dbReference>
<evidence type="ECO:0000256" key="1">
    <source>
        <dbReference type="ARBA" id="ARBA00004141"/>
    </source>
</evidence>
<evidence type="ECO:0000313" key="9">
    <source>
        <dbReference type="Proteomes" id="UP000075243"/>
    </source>
</evidence>
<proteinExistence type="inferred from homology"/>
<dbReference type="Gramene" id="C.cajan_15665.t">
    <property type="protein sequence ID" value="C.cajan_15665.t"/>
    <property type="gene ID" value="C.cajan_15665"/>
</dbReference>
<keyword evidence="9" id="KW-1185">Reference proteome</keyword>
<feature type="repeat" description="PPR" evidence="7">
    <location>
        <begin position="28"/>
        <end position="62"/>
    </location>
</feature>
<evidence type="ECO:0000313" key="8">
    <source>
        <dbReference type="EMBL" id="KYP61620.1"/>
    </source>
</evidence>
<keyword evidence="3" id="KW-0812">Transmembrane</keyword>
<feature type="repeat" description="PPR" evidence="7">
    <location>
        <begin position="130"/>
        <end position="164"/>
    </location>
</feature>